<evidence type="ECO:0000256" key="14">
    <source>
        <dbReference type="PROSITE-ProRule" id="PRU01360"/>
    </source>
</evidence>
<evidence type="ECO:0000256" key="7">
    <source>
        <dbReference type="ARBA" id="ARBA00022729"/>
    </source>
</evidence>
<dbReference type="InterPro" id="IPR037066">
    <property type="entry name" value="Plug_dom_sf"/>
</dbReference>
<evidence type="ECO:0000256" key="4">
    <source>
        <dbReference type="ARBA" id="ARBA00022452"/>
    </source>
</evidence>
<keyword evidence="8" id="KW-0408">Iron</keyword>
<dbReference type="PANTHER" id="PTHR32552">
    <property type="entry name" value="FERRICHROME IRON RECEPTOR-RELATED"/>
    <property type="match status" value="1"/>
</dbReference>
<evidence type="ECO:0000256" key="2">
    <source>
        <dbReference type="ARBA" id="ARBA00009810"/>
    </source>
</evidence>
<dbReference type="InterPro" id="IPR000531">
    <property type="entry name" value="Beta-barrel_TonB"/>
</dbReference>
<comment type="caution">
    <text evidence="18">The sequence shown here is derived from an EMBL/GenBank/DDBJ whole genome shotgun (WGS) entry which is preliminary data.</text>
</comment>
<evidence type="ECO:0000256" key="15">
    <source>
        <dbReference type="RuleBase" id="RU003357"/>
    </source>
</evidence>
<evidence type="ECO:0000256" key="6">
    <source>
        <dbReference type="ARBA" id="ARBA00022692"/>
    </source>
</evidence>
<evidence type="ECO:0000313" key="18">
    <source>
        <dbReference type="EMBL" id="RZO27489.1"/>
    </source>
</evidence>
<keyword evidence="6 14" id="KW-0812">Transmembrane</keyword>
<reference evidence="18 19" key="1">
    <citation type="submission" date="2019-02" db="EMBL/GenBank/DDBJ databases">
        <title>Prokaryotic population dynamics and viral predation in marine succession experiment using metagenomics: the confinement effect.</title>
        <authorList>
            <person name="Haro-Moreno J.M."/>
            <person name="Rodriguez-Valera F."/>
            <person name="Lopez-Perez M."/>
        </authorList>
    </citation>
    <scope>NUCLEOTIDE SEQUENCE [LARGE SCALE GENOMIC DNA]</scope>
    <source>
        <strain evidence="18">MED-G160</strain>
    </source>
</reference>
<evidence type="ECO:0000256" key="5">
    <source>
        <dbReference type="ARBA" id="ARBA00022496"/>
    </source>
</evidence>
<feature type="domain" description="TonB-dependent receptor plug" evidence="17">
    <location>
        <begin position="64"/>
        <end position="160"/>
    </location>
</feature>
<accession>A0A520N1Y4</accession>
<organism evidence="18 19">
    <name type="scientific">SAR86 cluster bacterium</name>
    <dbReference type="NCBI Taxonomy" id="2030880"/>
    <lineage>
        <taxon>Bacteria</taxon>
        <taxon>Pseudomonadati</taxon>
        <taxon>Pseudomonadota</taxon>
        <taxon>Gammaproteobacteria</taxon>
        <taxon>SAR86 cluster</taxon>
    </lineage>
</organism>
<gene>
    <name evidence="18" type="ORF">EVA93_03140</name>
</gene>
<evidence type="ECO:0000256" key="9">
    <source>
        <dbReference type="ARBA" id="ARBA00023065"/>
    </source>
</evidence>
<dbReference type="Gene3D" id="2.170.130.10">
    <property type="entry name" value="TonB-dependent receptor, plug domain"/>
    <property type="match status" value="1"/>
</dbReference>
<dbReference type="GO" id="GO:0038023">
    <property type="term" value="F:signaling receptor activity"/>
    <property type="evidence" value="ECO:0007669"/>
    <property type="project" value="InterPro"/>
</dbReference>
<dbReference type="GO" id="GO:0015344">
    <property type="term" value="F:siderophore uptake transmembrane transporter activity"/>
    <property type="evidence" value="ECO:0007669"/>
    <property type="project" value="TreeGrafter"/>
</dbReference>
<feature type="domain" description="TonB-dependent receptor-like beta-barrel" evidence="16">
    <location>
        <begin position="234"/>
        <end position="672"/>
    </location>
</feature>
<dbReference type="Gene3D" id="2.40.170.20">
    <property type="entry name" value="TonB-dependent receptor, beta-barrel domain"/>
    <property type="match status" value="1"/>
</dbReference>
<protein>
    <submittedName>
        <fullName evidence="18">TonB-dependent siderophore receptor</fullName>
    </submittedName>
</protein>
<evidence type="ECO:0000256" key="11">
    <source>
        <dbReference type="ARBA" id="ARBA00023136"/>
    </source>
</evidence>
<dbReference type="GO" id="GO:0009279">
    <property type="term" value="C:cell outer membrane"/>
    <property type="evidence" value="ECO:0007669"/>
    <property type="project" value="UniProtKB-SubCell"/>
</dbReference>
<dbReference type="InterPro" id="IPR012910">
    <property type="entry name" value="Plug_dom"/>
</dbReference>
<dbReference type="Pfam" id="PF07715">
    <property type="entry name" value="Plug"/>
    <property type="match status" value="1"/>
</dbReference>
<evidence type="ECO:0000259" key="16">
    <source>
        <dbReference type="Pfam" id="PF00593"/>
    </source>
</evidence>
<evidence type="ECO:0000256" key="13">
    <source>
        <dbReference type="ARBA" id="ARBA00023237"/>
    </source>
</evidence>
<dbReference type="EMBL" id="SHBF01000016">
    <property type="protein sequence ID" value="RZO27489.1"/>
    <property type="molecule type" value="Genomic_DNA"/>
</dbReference>
<dbReference type="AlphaFoldDB" id="A0A520N1Y4"/>
<proteinExistence type="inferred from homology"/>
<dbReference type="Proteomes" id="UP000318710">
    <property type="component" value="Unassembled WGS sequence"/>
</dbReference>
<keyword evidence="3 14" id="KW-0813">Transport</keyword>
<dbReference type="GO" id="GO:0015891">
    <property type="term" value="P:siderophore transport"/>
    <property type="evidence" value="ECO:0007669"/>
    <property type="project" value="InterPro"/>
</dbReference>
<dbReference type="PROSITE" id="PS52016">
    <property type="entry name" value="TONB_DEPENDENT_REC_3"/>
    <property type="match status" value="1"/>
</dbReference>
<keyword evidence="13 14" id="KW-0998">Cell outer membrane</keyword>
<evidence type="ECO:0000259" key="17">
    <source>
        <dbReference type="Pfam" id="PF07715"/>
    </source>
</evidence>
<dbReference type="CDD" id="cd01347">
    <property type="entry name" value="ligand_gated_channel"/>
    <property type="match status" value="1"/>
</dbReference>
<dbReference type="PANTHER" id="PTHR32552:SF68">
    <property type="entry name" value="FERRICHROME OUTER MEMBRANE TRANSPORTER_PHAGE RECEPTOR"/>
    <property type="match status" value="1"/>
</dbReference>
<keyword evidence="5" id="KW-0410">Iron transport</keyword>
<dbReference type="InterPro" id="IPR039426">
    <property type="entry name" value="TonB-dep_rcpt-like"/>
</dbReference>
<comment type="subcellular location">
    <subcellularLocation>
        <location evidence="1 14">Cell outer membrane</location>
        <topology evidence="1 14">Multi-pass membrane protein</topology>
    </subcellularLocation>
</comment>
<keyword evidence="7" id="KW-0732">Signal</keyword>
<evidence type="ECO:0000313" key="19">
    <source>
        <dbReference type="Proteomes" id="UP000318710"/>
    </source>
</evidence>
<keyword evidence="9" id="KW-0406">Ion transport</keyword>
<keyword evidence="11 14" id="KW-0472">Membrane</keyword>
<evidence type="ECO:0000256" key="8">
    <source>
        <dbReference type="ARBA" id="ARBA00023004"/>
    </source>
</evidence>
<evidence type="ECO:0000256" key="3">
    <source>
        <dbReference type="ARBA" id="ARBA00022448"/>
    </source>
</evidence>
<keyword evidence="4 14" id="KW-1134">Transmembrane beta strand</keyword>
<sequence length="703" mass="78069">MRIIINKISNKLFKDISPVLFIGALLISSFIFAQDNDEDVEEVIVKGNVLYSDQVNALKTPVPVLDVPQTVSIVTDDEIEERGFREIGDIVRYTTGVNTSQGEGHRDAVVFRGVRSTADFFQDGTRDDVQYYRSLYNVEQVEILKGPNALLFGRGGTGGVINRVTKKAVIDEQFGSINLGMDSFGASDLAVDYNIVSGDNSAFRIMVHSDALESHRDFYDGDRLGINPTMKIQLSERTTLDASYEHADHERYIDRGIPTENGRPVERFKDIVFGDSKRDNLTTLEADIFRATLSTVFSDTSKGNLQVVSSEFDKMYQNYYASSYSAGATVVTMDGYYDSTSRENTIISGNLVNEIEMGSTTHTILFGGEIIDTINNNLRYNTYFSNTQDDNEVFNITNPMDFTVNAAGQPSTNDYRADLKTKTKSDIEVTSIYFQDQIDVNDNLKLMIGGRHDTFDITVTDVKNGSAQSREDKEFSPRAGLIYKPKDNISVYYSYSESFLPRSGEQFKSLSASSAALDPDVYESSEVGVKVTISDDLSLTAAFFESEQTVASKDDVTGEDIDIKGLTVDGFEAELKGNLTDKFSLVAGFTAINGETSSGGEPREIPDQMLTLFGTYEISDKAGVAFGFTKQGESNIKNNKPDLVLPSYTRFDMAAYYNISDDLVLRFNLENLTDELYFPHSHSTHQVSAGEEKNVRVSISKKF</sequence>
<dbReference type="InterPro" id="IPR036942">
    <property type="entry name" value="Beta-barrel_TonB_sf"/>
</dbReference>
<evidence type="ECO:0000256" key="12">
    <source>
        <dbReference type="ARBA" id="ARBA00023170"/>
    </source>
</evidence>
<dbReference type="SUPFAM" id="SSF56935">
    <property type="entry name" value="Porins"/>
    <property type="match status" value="1"/>
</dbReference>
<comment type="similarity">
    <text evidence="2 14 15">Belongs to the TonB-dependent receptor family.</text>
</comment>
<evidence type="ECO:0000256" key="10">
    <source>
        <dbReference type="ARBA" id="ARBA00023077"/>
    </source>
</evidence>
<keyword evidence="12 18" id="KW-0675">Receptor</keyword>
<dbReference type="NCBIfam" id="TIGR01783">
    <property type="entry name" value="TonB-siderophor"/>
    <property type="match status" value="1"/>
</dbReference>
<name>A0A520N1Y4_9GAMM</name>
<dbReference type="InterPro" id="IPR010105">
    <property type="entry name" value="TonB_sidphr_rcpt"/>
</dbReference>
<dbReference type="Pfam" id="PF00593">
    <property type="entry name" value="TonB_dep_Rec_b-barrel"/>
    <property type="match status" value="1"/>
</dbReference>
<evidence type="ECO:0000256" key="1">
    <source>
        <dbReference type="ARBA" id="ARBA00004571"/>
    </source>
</evidence>
<keyword evidence="10 15" id="KW-0798">TonB box</keyword>